<protein>
    <recommendedName>
        <fullName evidence="1">Phosphoribulokinase/uridine kinase domain-containing protein</fullName>
    </recommendedName>
</protein>
<proteinExistence type="predicted"/>
<dbReference type="Gene3D" id="3.40.50.300">
    <property type="entry name" value="P-loop containing nucleotide triphosphate hydrolases"/>
    <property type="match status" value="1"/>
</dbReference>
<comment type="caution">
    <text evidence="2">The sequence shown here is derived from an EMBL/GenBank/DDBJ whole genome shotgun (WGS) entry which is preliminary data.</text>
</comment>
<dbReference type="EMBL" id="PFEU01000008">
    <property type="protein sequence ID" value="PJE76943.1"/>
    <property type="molecule type" value="Genomic_DNA"/>
</dbReference>
<evidence type="ECO:0000313" key="2">
    <source>
        <dbReference type="EMBL" id="PJE76943.1"/>
    </source>
</evidence>
<dbReference type="InterPro" id="IPR027417">
    <property type="entry name" value="P-loop_NTPase"/>
</dbReference>
<dbReference type="Pfam" id="PF00485">
    <property type="entry name" value="PRK"/>
    <property type="match status" value="1"/>
</dbReference>
<dbReference type="SUPFAM" id="SSF52540">
    <property type="entry name" value="P-loop containing nucleoside triphosphate hydrolases"/>
    <property type="match status" value="1"/>
</dbReference>
<evidence type="ECO:0000259" key="1">
    <source>
        <dbReference type="Pfam" id="PF00485"/>
    </source>
</evidence>
<dbReference type="Proteomes" id="UP000231436">
    <property type="component" value="Unassembled WGS sequence"/>
</dbReference>
<feature type="domain" description="Phosphoribulokinase/uridine kinase" evidence="1">
    <location>
        <begin position="25"/>
        <end position="160"/>
    </location>
</feature>
<dbReference type="InterPro" id="IPR006083">
    <property type="entry name" value="PRK/URK"/>
</dbReference>
<evidence type="ECO:0000313" key="3">
    <source>
        <dbReference type="Proteomes" id="UP000231436"/>
    </source>
</evidence>
<dbReference type="PANTHER" id="PTHR10285">
    <property type="entry name" value="URIDINE KINASE"/>
    <property type="match status" value="1"/>
</dbReference>
<reference evidence="3" key="1">
    <citation type="submission" date="2017-09" db="EMBL/GenBank/DDBJ databases">
        <title>Depth-based differentiation of microbial function through sediment-hosted aquifers and enrichment of novel symbionts in the deep terrestrial subsurface.</title>
        <authorList>
            <person name="Probst A.J."/>
            <person name="Ladd B."/>
            <person name="Jarett J.K."/>
            <person name="Geller-Mcgrath D.E."/>
            <person name="Sieber C.M.K."/>
            <person name="Emerson J.B."/>
            <person name="Anantharaman K."/>
            <person name="Thomas B.C."/>
            <person name="Malmstrom R."/>
            <person name="Stieglmeier M."/>
            <person name="Klingl A."/>
            <person name="Woyke T."/>
            <person name="Ryan C.M."/>
            <person name="Banfield J.F."/>
        </authorList>
    </citation>
    <scope>NUCLEOTIDE SEQUENCE [LARGE SCALE GENOMIC DNA]</scope>
</reference>
<name>A0A2M8LHM4_9BACT</name>
<dbReference type="PRINTS" id="PR00988">
    <property type="entry name" value="URIDINKINASE"/>
</dbReference>
<dbReference type="AlphaFoldDB" id="A0A2M8LHM4"/>
<organism evidence="2 3">
    <name type="scientific">Candidatus Uhrbacteria bacterium CG10_big_fil_rev_8_21_14_0_10_48_16</name>
    <dbReference type="NCBI Taxonomy" id="1975038"/>
    <lineage>
        <taxon>Bacteria</taxon>
        <taxon>Candidatus Uhriibacteriota</taxon>
    </lineage>
</organism>
<dbReference type="GO" id="GO:0016301">
    <property type="term" value="F:kinase activity"/>
    <property type="evidence" value="ECO:0007669"/>
    <property type="project" value="InterPro"/>
</dbReference>
<gene>
    <name evidence="2" type="ORF">COV05_01995</name>
</gene>
<dbReference type="GO" id="GO:0005524">
    <property type="term" value="F:ATP binding"/>
    <property type="evidence" value="ECO:0007669"/>
    <property type="project" value="InterPro"/>
</dbReference>
<sequence length="219" mass="24883">MWLSGFFLPQVLSHVKLVNVMRPLLIGLAGISGAGKSTLAEHLEAQGGVKRFRFDAYYKTAKDCPTLTNGRPHWDLPESLYLDEVYEALCELREGNDVFIPVYNRRLCDRTGRLLFKPTPVLFVEGMQLFADTGIRNLFDLRLWLDIDEETALVRRLERQPDYDVEYHRLVALPAQRKTVVPFKAYAHGIIDGSQSIKTVTETADEIIQRFLGIDGSIA</sequence>
<accession>A0A2M8LHM4</accession>